<dbReference type="Proteomes" id="UP000612585">
    <property type="component" value="Unassembled WGS sequence"/>
</dbReference>
<keyword evidence="3" id="KW-1185">Reference proteome</keyword>
<evidence type="ECO:0000313" key="2">
    <source>
        <dbReference type="EMBL" id="GIJ53918.1"/>
    </source>
</evidence>
<dbReference type="AlphaFoldDB" id="A0A8J3Z2P1"/>
<reference evidence="2" key="1">
    <citation type="submission" date="2021-01" db="EMBL/GenBank/DDBJ databases">
        <title>Whole genome shotgun sequence of Virgisporangium aurantiacum NBRC 16421.</title>
        <authorList>
            <person name="Komaki H."/>
            <person name="Tamura T."/>
        </authorList>
    </citation>
    <scope>NUCLEOTIDE SEQUENCE</scope>
    <source>
        <strain evidence="2">NBRC 16421</strain>
    </source>
</reference>
<keyword evidence="1" id="KW-1133">Transmembrane helix</keyword>
<gene>
    <name evidence="2" type="ORF">Vau01_014340</name>
</gene>
<proteinExistence type="predicted"/>
<name>A0A8J3Z2P1_9ACTN</name>
<keyword evidence="1" id="KW-0812">Transmembrane</keyword>
<feature type="transmembrane region" description="Helical" evidence="1">
    <location>
        <begin position="35"/>
        <end position="53"/>
    </location>
</feature>
<dbReference type="RefSeq" id="WP_203988422.1">
    <property type="nucleotide sequence ID" value="NZ_BOPG01000009.1"/>
</dbReference>
<evidence type="ECO:0000256" key="1">
    <source>
        <dbReference type="SAM" id="Phobius"/>
    </source>
</evidence>
<keyword evidence="1" id="KW-0472">Membrane</keyword>
<protein>
    <submittedName>
        <fullName evidence="2">Uncharacterized protein</fullName>
    </submittedName>
</protein>
<dbReference type="EMBL" id="BOPG01000009">
    <property type="protein sequence ID" value="GIJ53918.1"/>
    <property type="molecule type" value="Genomic_DNA"/>
</dbReference>
<accession>A0A8J3Z2P1</accession>
<sequence>MEEAEKQRRLAVLGIALSVIQTAIALSEAEPGTALATWLLLLVIVTAIACRLSPRR</sequence>
<evidence type="ECO:0000313" key="3">
    <source>
        <dbReference type="Proteomes" id="UP000612585"/>
    </source>
</evidence>
<comment type="caution">
    <text evidence="2">The sequence shown here is derived from an EMBL/GenBank/DDBJ whole genome shotgun (WGS) entry which is preliminary data.</text>
</comment>
<organism evidence="2 3">
    <name type="scientific">Virgisporangium aurantiacum</name>
    <dbReference type="NCBI Taxonomy" id="175570"/>
    <lineage>
        <taxon>Bacteria</taxon>
        <taxon>Bacillati</taxon>
        <taxon>Actinomycetota</taxon>
        <taxon>Actinomycetes</taxon>
        <taxon>Micromonosporales</taxon>
        <taxon>Micromonosporaceae</taxon>
        <taxon>Virgisporangium</taxon>
    </lineage>
</organism>